<sequence length="66" mass="7796">MLTTNLCFILPQFLYQFFCGFSQQPLYDATYLTFYNICFTSLPILLYGLLEQHISIEILKKDPSLY</sequence>
<dbReference type="OMA" id="LTTNLCF"/>
<keyword evidence="4" id="KW-0812">Transmembrane</keyword>
<reference evidence="6 7" key="1">
    <citation type="journal article" date="2018" name="Nat. Ecol. Evol.">
        <title>Shark genomes provide insights into elasmobranch evolution and the origin of vertebrates.</title>
        <authorList>
            <person name="Hara Y"/>
            <person name="Yamaguchi K"/>
            <person name="Onimaru K"/>
            <person name="Kadota M"/>
            <person name="Koyanagi M"/>
            <person name="Keeley SD"/>
            <person name="Tatsumi K"/>
            <person name="Tanaka K"/>
            <person name="Motone F"/>
            <person name="Kageyama Y"/>
            <person name="Nozu R"/>
            <person name="Adachi N"/>
            <person name="Nishimura O"/>
            <person name="Nakagawa R"/>
            <person name="Tanegashima C"/>
            <person name="Kiyatake I"/>
            <person name="Matsumoto R"/>
            <person name="Murakumo K"/>
            <person name="Nishida K"/>
            <person name="Terakita A"/>
            <person name="Kuratani S"/>
            <person name="Sato K"/>
            <person name="Hyodo S Kuraku.S."/>
        </authorList>
    </citation>
    <scope>NUCLEOTIDE SEQUENCE [LARGE SCALE GENOMIC DNA]</scope>
</reference>
<keyword evidence="3" id="KW-0460">Magnesium</keyword>
<dbReference type="InterPro" id="IPR023298">
    <property type="entry name" value="ATPase_P-typ_TM_dom_sf"/>
</dbReference>
<evidence type="ECO:0000256" key="4">
    <source>
        <dbReference type="SAM" id="Phobius"/>
    </source>
</evidence>
<dbReference type="STRING" id="75743.A0A401QFZ4"/>
<dbReference type="GO" id="GO:0005783">
    <property type="term" value="C:endoplasmic reticulum"/>
    <property type="evidence" value="ECO:0007669"/>
    <property type="project" value="TreeGrafter"/>
</dbReference>
<dbReference type="Proteomes" id="UP000288216">
    <property type="component" value="Unassembled WGS sequence"/>
</dbReference>
<dbReference type="GO" id="GO:0046872">
    <property type="term" value="F:metal ion binding"/>
    <property type="evidence" value="ECO:0007669"/>
    <property type="project" value="UniProtKB-KW"/>
</dbReference>
<keyword evidence="4" id="KW-0472">Membrane</keyword>
<keyword evidence="4" id="KW-1133">Transmembrane helix</keyword>
<dbReference type="GO" id="GO:0045332">
    <property type="term" value="P:phospholipid translocation"/>
    <property type="evidence" value="ECO:0007669"/>
    <property type="project" value="TreeGrafter"/>
</dbReference>
<dbReference type="GO" id="GO:0140326">
    <property type="term" value="F:ATPase-coupled intramembrane lipid transporter activity"/>
    <property type="evidence" value="ECO:0007669"/>
    <property type="project" value="TreeGrafter"/>
</dbReference>
<feature type="non-terminal residue" evidence="6">
    <location>
        <position position="66"/>
    </location>
</feature>
<feature type="transmembrane region" description="Helical" evidence="4">
    <location>
        <begin position="32"/>
        <end position="50"/>
    </location>
</feature>
<comment type="subcellular location">
    <subcellularLocation>
        <location evidence="1">Membrane</location>
        <topology evidence="1">Multi-pass membrane protein</topology>
    </subcellularLocation>
</comment>
<dbReference type="EMBL" id="BFAA01067618">
    <property type="protein sequence ID" value="GCB84227.1"/>
    <property type="molecule type" value="Genomic_DNA"/>
</dbReference>
<evidence type="ECO:0000259" key="5">
    <source>
        <dbReference type="Pfam" id="PF16212"/>
    </source>
</evidence>
<dbReference type="SUPFAM" id="SSF81665">
    <property type="entry name" value="Calcium ATPase, transmembrane domain M"/>
    <property type="match status" value="1"/>
</dbReference>
<dbReference type="GO" id="GO:0005886">
    <property type="term" value="C:plasma membrane"/>
    <property type="evidence" value="ECO:0007669"/>
    <property type="project" value="TreeGrafter"/>
</dbReference>
<accession>A0A401QFZ4</accession>
<dbReference type="PANTHER" id="PTHR24092">
    <property type="entry name" value="PROBABLE PHOSPHOLIPID-TRANSPORTING ATPASE"/>
    <property type="match status" value="1"/>
</dbReference>
<keyword evidence="7" id="KW-1185">Reference proteome</keyword>
<name>A0A401QFZ4_SCYTO</name>
<dbReference type="OrthoDB" id="9832441at2759"/>
<protein>
    <recommendedName>
        <fullName evidence="5">P-type ATPase C-terminal domain-containing protein</fullName>
    </recommendedName>
</protein>
<feature type="domain" description="P-type ATPase C-terminal" evidence="5">
    <location>
        <begin position="4"/>
        <end position="66"/>
    </location>
</feature>
<dbReference type="Pfam" id="PF16212">
    <property type="entry name" value="PhoLip_ATPase_C"/>
    <property type="match status" value="1"/>
</dbReference>
<organism evidence="6 7">
    <name type="scientific">Scyliorhinus torazame</name>
    <name type="common">Cloudy catshark</name>
    <name type="synonym">Catulus torazame</name>
    <dbReference type="NCBI Taxonomy" id="75743"/>
    <lineage>
        <taxon>Eukaryota</taxon>
        <taxon>Metazoa</taxon>
        <taxon>Chordata</taxon>
        <taxon>Craniata</taxon>
        <taxon>Vertebrata</taxon>
        <taxon>Chondrichthyes</taxon>
        <taxon>Elasmobranchii</taxon>
        <taxon>Galeomorphii</taxon>
        <taxon>Galeoidea</taxon>
        <taxon>Carcharhiniformes</taxon>
        <taxon>Scyliorhinidae</taxon>
        <taxon>Scyliorhinus</taxon>
    </lineage>
</organism>
<dbReference type="AlphaFoldDB" id="A0A401QFZ4"/>
<keyword evidence="2" id="KW-0479">Metal-binding</keyword>
<evidence type="ECO:0000256" key="2">
    <source>
        <dbReference type="ARBA" id="ARBA00022723"/>
    </source>
</evidence>
<dbReference type="GO" id="GO:0055037">
    <property type="term" value="C:recycling endosome"/>
    <property type="evidence" value="ECO:0007669"/>
    <property type="project" value="TreeGrafter"/>
</dbReference>
<dbReference type="PANTHER" id="PTHR24092:SF175">
    <property type="entry name" value="PHOSPHOLIPID-TRANSPORTING ATPASE"/>
    <property type="match status" value="1"/>
</dbReference>
<evidence type="ECO:0000256" key="1">
    <source>
        <dbReference type="ARBA" id="ARBA00004141"/>
    </source>
</evidence>
<dbReference type="InterPro" id="IPR032630">
    <property type="entry name" value="P_typ_ATPase_c"/>
</dbReference>
<evidence type="ECO:0000256" key="3">
    <source>
        <dbReference type="ARBA" id="ARBA00022842"/>
    </source>
</evidence>
<gene>
    <name evidence="6" type="ORF">scyTo_0025022</name>
</gene>
<proteinExistence type="predicted"/>
<evidence type="ECO:0000313" key="6">
    <source>
        <dbReference type="EMBL" id="GCB84227.1"/>
    </source>
</evidence>
<evidence type="ECO:0000313" key="7">
    <source>
        <dbReference type="Proteomes" id="UP000288216"/>
    </source>
</evidence>
<comment type="caution">
    <text evidence="6">The sequence shown here is derived from an EMBL/GenBank/DDBJ whole genome shotgun (WGS) entry which is preliminary data.</text>
</comment>